<feature type="transmembrane region" description="Helical" evidence="1">
    <location>
        <begin position="28"/>
        <end position="46"/>
    </location>
</feature>
<sequence>MKISFIALAVFIILGISCYTWFNRASDRVVLTFFTAMFVGAIGFTAKEAISNKVESRSEEISVATFYGRRDYRPILLRLPYRTELTIFTQSATIPARTPDDSHIDISYGADLYFPAITYAILSKSLSAFSGGWDSEIVRLKGPGFTNIQSRGGSRTGTKVTLNELYDSFGFDVEFDEDQQAFQPNTFQQYFLPPHTTYRLNEETEHSRSIEFRNRYITLTIQIQKGGSSIGIGEYDSFISPDDNSQVGHSVFQVTGTVIQNRLLNGHPDMARYRKWADTVIDTIVQDFSFEAIRARHIEDMQLRGRDAIIGL</sequence>
<gene>
    <name evidence="2" type="ORF">F1728_27870</name>
</gene>
<keyword evidence="1" id="KW-0812">Transmembrane</keyword>
<dbReference type="EMBL" id="CP043930">
    <property type="protein sequence ID" value="QGQ26262.1"/>
    <property type="molecule type" value="Genomic_DNA"/>
</dbReference>
<evidence type="ECO:0000256" key="1">
    <source>
        <dbReference type="SAM" id="Phobius"/>
    </source>
</evidence>
<keyword evidence="3" id="KW-1185">Reference proteome</keyword>
<accession>A0A6I6AKX6</accession>
<evidence type="ECO:0000313" key="3">
    <source>
        <dbReference type="Proteomes" id="UP000427281"/>
    </source>
</evidence>
<dbReference type="Proteomes" id="UP000427281">
    <property type="component" value="Chromosome"/>
</dbReference>
<proteinExistence type="predicted"/>
<keyword evidence="1" id="KW-1133">Transmembrane helix</keyword>
<reference evidence="2 3" key="1">
    <citation type="submission" date="2019-09" db="EMBL/GenBank/DDBJ databases">
        <title>Gimesia benthica sp. nov., a novel bacterium isolated from deep-sea water of the Northwest Indian Ocean.</title>
        <authorList>
            <person name="Dai X."/>
        </authorList>
    </citation>
    <scope>NUCLEOTIDE SEQUENCE [LARGE SCALE GENOMIC DNA]</scope>
    <source>
        <strain evidence="2 3">E7</strain>
    </source>
</reference>
<dbReference type="PROSITE" id="PS51257">
    <property type="entry name" value="PROKAR_LIPOPROTEIN"/>
    <property type="match status" value="1"/>
</dbReference>
<dbReference type="KEGG" id="gim:F1728_27870"/>
<dbReference type="RefSeq" id="WP_155366763.1">
    <property type="nucleotide sequence ID" value="NZ_CP043930.1"/>
</dbReference>
<protein>
    <submittedName>
        <fullName evidence="2">Uncharacterized protein</fullName>
    </submittedName>
</protein>
<keyword evidence="1" id="KW-0472">Membrane</keyword>
<evidence type="ECO:0000313" key="2">
    <source>
        <dbReference type="EMBL" id="QGQ26262.1"/>
    </source>
</evidence>
<organism evidence="2 3">
    <name type="scientific">Gimesia benthica</name>
    <dbReference type="NCBI Taxonomy" id="2608982"/>
    <lineage>
        <taxon>Bacteria</taxon>
        <taxon>Pseudomonadati</taxon>
        <taxon>Planctomycetota</taxon>
        <taxon>Planctomycetia</taxon>
        <taxon>Planctomycetales</taxon>
        <taxon>Planctomycetaceae</taxon>
        <taxon>Gimesia</taxon>
    </lineage>
</organism>
<name>A0A6I6AKX6_9PLAN</name>
<dbReference type="AlphaFoldDB" id="A0A6I6AKX6"/>